<name>A0A7X0VHN8_9BACL</name>
<dbReference type="RefSeq" id="WP_185672211.1">
    <property type="nucleotide sequence ID" value="NZ_JACJVP010000046.1"/>
</dbReference>
<proteinExistence type="predicted"/>
<dbReference type="AlphaFoldDB" id="A0A7X0VHN8"/>
<organism evidence="1 2">
    <name type="scientific">Cohnella nanjingensis</name>
    <dbReference type="NCBI Taxonomy" id="1387779"/>
    <lineage>
        <taxon>Bacteria</taxon>
        <taxon>Bacillati</taxon>
        <taxon>Bacillota</taxon>
        <taxon>Bacilli</taxon>
        <taxon>Bacillales</taxon>
        <taxon>Paenibacillaceae</taxon>
        <taxon>Cohnella</taxon>
    </lineage>
</organism>
<evidence type="ECO:0000313" key="2">
    <source>
        <dbReference type="Proteomes" id="UP000547209"/>
    </source>
</evidence>
<dbReference type="EMBL" id="JACJVP010000046">
    <property type="protein sequence ID" value="MBB6674347.1"/>
    <property type="molecule type" value="Genomic_DNA"/>
</dbReference>
<reference evidence="1 2" key="1">
    <citation type="submission" date="2020-08" db="EMBL/GenBank/DDBJ databases">
        <title>Cohnella phylogeny.</title>
        <authorList>
            <person name="Dunlap C."/>
        </authorList>
    </citation>
    <scope>NUCLEOTIDE SEQUENCE [LARGE SCALE GENOMIC DNA]</scope>
    <source>
        <strain evidence="1 2">DSM 28246</strain>
    </source>
</reference>
<keyword evidence="2" id="KW-1185">Reference proteome</keyword>
<accession>A0A7X0VHN8</accession>
<gene>
    <name evidence="1" type="ORF">H7C19_27050</name>
</gene>
<sequence>MTYDLRVAHCPSCGQVYQINLRGLCAACSTSEDAQLAAIERELRRNRQLHTEQVAERTSLRPERIRSWIRSGKIKLFEYPNLADACDLCAAPIRRGKLCTPCATRIQSAVRREYEQERLMKERQRSAHSYLTR</sequence>
<protein>
    <recommendedName>
        <fullName evidence="3">Flagellar protein</fullName>
    </recommendedName>
</protein>
<evidence type="ECO:0008006" key="3">
    <source>
        <dbReference type="Google" id="ProtNLM"/>
    </source>
</evidence>
<dbReference type="Proteomes" id="UP000547209">
    <property type="component" value="Unassembled WGS sequence"/>
</dbReference>
<evidence type="ECO:0000313" key="1">
    <source>
        <dbReference type="EMBL" id="MBB6674347.1"/>
    </source>
</evidence>
<comment type="caution">
    <text evidence="1">The sequence shown here is derived from an EMBL/GenBank/DDBJ whole genome shotgun (WGS) entry which is preliminary data.</text>
</comment>